<feature type="region of interest" description="Disordered" evidence="1">
    <location>
        <begin position="61"/>
        <end position="123"/>
    </location>
</feature>
<feature type="compositionally biased region" description="Basic residues" evidence="1">
    <location>
        <begin position="114"/>
        <end position="123"/>
    </location>
</feature>
<comment type="caution">
    <text evidence="2">The sequence shown here is derived from an EMBL/GenBank/DDBJ whole genome shotgun (WGS) entry which is preliminary data.</text>
</comment>
<evidence type="ECO:0000313" key="2">
    <source>
        <dbReference type="EMBL" id="MBW0483745.1"/>
    </source>
</evidence>
<accession>A0A9Q3GZ39</accession>
<gene>
    <name evidence="2" type="ORF">O181_023460</name>
</gene>
<keyword evidence="3" id="KW-1185">Reference proteome</keyword>
<evidence type="ECO:0000256" key="1">
    <source>
        <dbReference type="SAM" id="MobiDB-lite"/>
    </source>
</evidence>
<evidence type="ECO:0000313" key="3">
    <source>
        <dbReference type="Proteomes" id="UP000765509"/>
    </source>
</evidence>
<dbReference type="AlphaFoldDB" id="A0A9Q3GZ39"/>
<feature type="compositionally biased region" description="Basic and acidic residues" evidence="1">
    <location>
        <begin position="103"/>
        <end position="113"/>
    </location>
</feature>
<sequence length="123" mass="14114">MQSIFGERANVRPFATYDNGVLEVNGRSEALEYHQLQKNSPTDLGEVDDTDSNLHDNSFIILNDRNDPKDQGSSDKILEDEVISMETVSPIELHQKKKKRRPHCQDQTKELLKNQRKPKAPQN</sequence>
<proteinExistence type="predicted"/>
<reference evidence="2" key="1">
    <citation type="submission" date="2021-03" db="EMBL/GenBank/DDBJ databases">
        <title>Draft genome sequence of rust myrtle Austropuccinia psidii MF-1, a brazilian biotype.</title>
        <authorList>
            <person name="Quecine M.C."/>
            <person name="Pachon D.M.R."/>
            <person name="Bonatelli M.L."/>
            <person name="Correr F.H."/>
            <person name="Franceschini L.M."/>
            <person name="Leite T.F."/>
            <person name="Margarido G.R.A."/>
            <person name="Almeida C.A."/>
            <person name="Ferrarezi J.A."/>
            <person name="Labate C.A."/>
        </authorList>
    </citation>
    <scope>NUCLEOTIDE SEQUENCE</scope>
    <source>
        <strain evidence="2">MF-1</strain>
    </source>
</reference>
<protein>
    <submittedName>
        <fullName evidence="2">Uncharacterized protein</fullName>
    </submittedName>
</protein>
<organism evidence="2 3">
    <name type="scientific">Austropuccinia psidii MF-1</name>
    <dbReference type="NCBI Taxonomy" id="1389203"/>
    <lineage>
        <taxon>Eukaryota</taxon>
        <taxon>Fungi</taxon>
        <taxon>Dikarya</taxon>
        <taxon>Basidiomycota</taxon>
        <taxon>Pucciniomycotina</taxon>
        <taxon>Pucciniomycetes</taxon>
        <taxon>Pucciniales</taxon>
        <taxon>Sphaerophragmiaceae</taxon>
        <taxon>Austropuccinia</taxon>
    </lineage>
</organism>
<dbReference type="EMBL" id="AVOT02007365">
    <property type="protein sequence ID" value="MBW0483745.1"/>
    <property type="molecule type" value="Genomic_DNA"/>
</dbReference>
<feature type="compositionally biased region" description="Basic and acidic residues" evidence="1">
    <location>
        <begin position="64"/>
        <end position="79"/>
    </location>
</feature>
<name>A0A9Q3GZ39_9BASI</name>
<dbReference type="Proteomes" id="UP000765509">
    <property type="component" value="Unassembled WGS sequence"/>
</dbReference>